<feature type="compositionally biased region" description="Polar residues" evidence="1">
    <location>
        <begin position="7"/>
        <end position="18"/>
    </location>
</feature>
<keyword evidence="3" id="KW-1185">Reference proteome</keyword>
<dbReference type="VEuPathDB" id="FungiDB:BO80DRAFT_442119"/>
<dbReference type="Proteomes" id="UP000249402">
    <property type="component" value="Unassembled WGS sequence"/>
</dbReference>
<organism evidence="2 3">
    <name type="scientific">Aspergillus ibericus CBS 121593</name>
    <dbReference type="NCBI Taxonomy" id="1448316"/>
    <lineage>
        <taxon>Eukaryota</taxon>
        <taxon>Fungi</taxon>
        <taxon>Dikarya</taxon>
        <taxon>Ascomycota</taxon>
        <taxon>Pezizomycotina</taxon>
        <taxon>Eurotiomycetes</taxon>
        <taxon>Eurotiomycetidae</taxon>
        <taxon>Eurotiales</taxon>
        <taxon>Aspergillaceae</taxon>
        <taxon>Aspergillus</taxon>
        <taxon>Aspergillus subgen. Circumdati</taxon>
    </lineage>
</organism>
<protein>
    <submittedName>
        <fullName evidence="2">Uncharacterized protein</fullName>
    </submittedName>
</protein>
<reference evidence="2 3" key="1">
    <citation type="submission" date="2018-02" db="EMBL/GenBank/DDBJ databases">
        <title>The genomes of Aspergillus section Nigri reveals drivers in fungal speciation.</title>
        <authorList>
            <consortium name="DOE Joint Genome Institute"/>
            <person name="Vesth T.C."/>
            <person name="Nybo J."/>
            <person name="Theobald S."/>
            <person name="Brandl J."/>
            <person name="Frisvad J.C."/>
            <person name="Nielsen K.F."/>
            <person name="Lyhne E.K."/>
            <person name="Kogle M.E."/>
            <person name="Kuo A."/>
            <person name="Riley R."/>
            <person name="Clum A."/>
            <person name="Nolan M."/>
            <person name="Lipzen A."/>
            <person name="Salamov A."/>
            <person name="Henrissat B."/>
            <person name="Wiebenga A."/>
            <person name="De vries R.P."/>
            <person name="Grigoriev I.V."/>
            <person name="Mortensen U.H."/>
            <person name="Andersen M.R."/>
            <person name="Baker S.E."/>
        </authorList>
    </citation>
    <scope>NUCLEOTIDE SEQUENCE [LARGE SCALE GENOMIC DNA]</scope>
    <source>
        <strain evidence="2 3">CBS 121593</strain>
    </source>
</reference>
<sequence length="84" mass="8895">MADPVTPATTDSRPTGNRKSARPDEDTAGLTSGLVPNAGMKLPGATQGQDEKESLKIRIHLNLQAKVKLDLDAQLYGDIVIGLL</sequence>
<evidence type="ECO:0000313" key="3">
    <source>
        <dbReference type="Proteomes" id="UP000249402"/>
    </source>
</evidence>
<dbReference type="GeneID" id="37226105"/>
<dbReference type="RefSeq" id="XP_025578446.1">
    <property type="nucleotide sequence ID" value="XM_025721240.1"/>
</dbReference>
<feature type="region of interest" description="Disordered" evidence="1">
    <location>
        <begin position="1"/>
        <end position="51"/>
    </location>
</feature>
<evidence type="ECO:0000313" key="2">
    <source>
        <dbReference type="EMBL" id="RAL04119.1"/>
    </source>
</evidence>
<evidence type="ECO:0000256" key="1">
    <source>
        <dbReference type="SAM" id="MobiDB-lite"/>
    </source>
</evidence>
<name>A0A395H973_9EURO</name>
<gene>
    <name evidence="2" type="ORF">BO80DRAFT_442119</name>
</gene>
<proteinExistence type="predicted"/>
<dbReference type="OrthoDB" id="2279190at2759"/>
<dbReference type="EMBL" id="KZ824425">
    <property type="protein sequence ID" value="RAL04119.1"/>
    <property type="molecule type" value="Genomic_DNA"/>
</dbReference>
<accession>A0A395H973</accession>
<dbReference type="AlphaFoldDB" id="A0A395H973"/>